<dbReference type="SMART" id="SM00829">
    <property type="entry name" value="PKS_ER"/>
    <property type="match status" value="1"/>
</dbReference>
<organism evidence="2 3">
    <name type="scientific">Aphanomyces euteiches</name>
    <dbReference type="NCBI Taxonomy" id="100861"/>
    <lineage>
        <taxon>Eukaryota</taxon>
        <taxon>Sar</taxon>
        <taxon>Stramenopiles</taxon>
        <taxon>Oomycota</taxon>
        <taxon>Saprolegniomycetes</taxon>
        <taxon>Saprolegniales</taxon>
        <taxon>Verrucalvaceae</taxon>
        <taxon>Aphanomyces</taxon>
    </lineage>
</organism>
<dbReference type="VEuPathDB" id="FungiDB:AeMF1_003181"/>
<evidence type="ECO:0000313" key="3">
    <source>
        <dbReference type="Proteomes" id="UP000481153"/>
    </source>
</evidence>
<dbReference type="Pfam" id="PF08240">
    <property type="entry name" value="ADH_N"/>
    <property type="match status" value="1"/>
</dbReference>
<dbReference type="InterPro" id="IPR020843">
    <property type="entry name" value="ER"/>
</dbReference>
<sequence length="302" mass="31283">MMKALVYNSYGSVDVLSVHEVPTPTPGPDQVVVKVAAASVNKGDTIVSSGSPFAVRLATGCVMRPKPNTIIGSDFAGIVSAVGDNVKTFAVGDEVYGQIDFTRHGGAMAEYVCLGATDAIAIKPRNLSFAQAAAMPVAAQTAFQALRDDGKLQSGSNVLVNGGSGGVGSFAIQLAKALGAAHVTAVCSSSHADAACSHGADCVVDYEKEDFTTTQNDVDVVIDLVGNQGLRKCCKVLKGDGTYVTAGGSPETFLGRLFRLLTLRPFVSQRLVVSMLTPSQALLQTLAELAEENKVVPYPGPC</sequence>
<protein>
    <recommendedName>
        <fullName evidence="1">Enoyl reductase (ER) domain-containing protein</fullName>
    </recommendedName>
</protein>
<dbReference type="InterPro" id="IPR013149">
    <property type="entry name" value="ADH-like_C"/>
</dbReference>
<evidence type="ECO:0000313" key="2">
    <source>
        <dbReference type="EMBL" id="KAF0741173.1"/>
    </source>
</evidence>
<dbReference type="EMBL" id="VJMJ01000041">
    <property type="protein sequence ID" value="KAF0741173.1"/>
    <property type="molecule type" value="Genomic_DNA"/>
</dbReference>
<comment type="caution">
    <text evidence="2">The sequence shown here is derived from an EMBL/GenBank/DDBJ whole genome shotgun (WGS) entry which is preliminary data.</text>
</comment>
<keyword evidence="3" id="KW-1185">Reference proteome</keyword>
<reference evidence="2 3" key="1">
    <citation type="submission" date="2019-07" db="EMBL/GenBank/DDBJ databases">
        <title>Genomics analysis of Aphanomyces spp. identifies a new class of oomycete effector associated with host adaptation.</title>
        <authorList>
            <person name="Gaulin E."/>
        </authorList>
    </citation>
    <scope>NUCLEOTIDE SEQUENCE [LARGE SCALE GENOMIC DNA]</scope>
    <source>
        <strain evidence="2 3">ATCC 201684</strain>
    </source>
</reference>
<dbReference type="Pfam" id="PF00107">
    <property type="entry name" value="ADH_zinc_N"/>
    <property type="match status" value="1"/>
</dbReference>
<dbReference type="CDD" id="cd08267">
    <property type="entry name" value="MDR1"/>
    <property type="match status" value="1"/>
</dbReference>
<dbReference type="Gene3D" id="3.90.180.10">
    <property type="entry name" value="Medium-chain alcohol dehydrogenases, catalytic domain"/>
    <property type="match status" value="1"/>
</dbReference>
<proteinExistence type="predicted"/>
<dbReference type="SUPFAM" id="SSF50129">
    <property type="entry name" value="GroES-like"/>
    <property type="match status" value="1"/>
</dbReference>
<feature type="domain" description="Enoyl reductase (ER)" evidence="1">
    <location>
        <begin position="11"/>
        <end position="301"/>
    </location>
</feature>
<dbReference type="InterPro" id="IPR011032">
    <property type="entry name" value="GroES-like_sf"/>
</dbReference>
<evidence type="ECO:0000259" key="1">
    <source>
        <dbReference type="SMART" id="SM00829"/>
    </source>
</evidence>
<dbReference type="InterPro" id="IPR013154">
    <property type="entry name" value="ADH-like_N"/>
</dbReference>
<gene>
    <name evidence="2" type="ORF">Ae201684_003734</name>
</gene>
<dbReference type="Proteomes" id="UP000481153">
    <property type="component" value="Unassembled WGS sequence"/>
</dbReference>
<dbReference type="Gene3D" id="3.40.50.720">
    <property type="entry name" value="NAD(P)-binding Rossmann-like Domain"/>
    <property type="match status" value="1"/>
</dbReference>
<dbReference type="PANTHER" id="PTHR11695:SF648">
    <property type="entry name" value="ZINC-BINDING OXIDOREDUCTASE"/>
    <property type="match status" value="1"/>
</dbReference>
<dbReference type="GO" id="GO:0016491">
    <property type="term" value="F:oxidoreductase activity"/>
    <property type="evidence" value="ECO:0007669"/>
    <property type="project" value="InterPro"/>
</dbReference>
<name>A0A6G0XLE3_9STRA</name>
<dbReference type="InterPro" id="IPR050700">
    <property type="entry name" value="YIM1/Zinc_Alcohol_DH_Fams"/>
</dbReference>
<accession>A0A6G0XLE3</accession>
<dbReference type="AlphaFoldDB" id="A0A6G0XLE3"/>
<dbReference type="SUPFAM" id="SSF51735">
    <property type="entry name" value="NAD(P)-binding Rossmann-fold domains"/>
    <property type="match status" value="1"/>
</dbReference>
<dbReference type="PANTHER" id="PTHR11695">
    <property type="entry name" value="ALCOHOL DEHYDROGENASE RELATED"/>
    <property type="match status" value="1"/>
</dbReference>
<dbReference type="InterPro" id="IPR036291">
    <property type="entry name" value="NAD(P)-bd_dom_sf"/>
</dbReference>